<accession>A0AA41VRL5</accession>
<name>A0AA41VRL5_PAPNU</name>
<proteinExistence type="predicted"/>
<organism evidence="2 3">
    <name type="scientific">Papaver nudicaule</name>
    <name type="common">Iceland poppy</name>
    <dbReference type="NCBI Taxonomy" id="74823"/>
    <lineage>
        <taxon>Eukaryota</taxon>
        <taxon>Viridiplantae</taxon>
        <taxon>Streptophyta</taxon>
        <taxon>Embryophyta</taxon>
        <taxon>Tracheophyta</taxon>
        <taxon>Spermatophyta</taxon>
        <taxon>Magnoliopsida</taxon>
        <taxon>Ranunculales</taxon>
        <taxon>Papaveraceae</taxon>
        <taxon>Papaveroideae</taxon>
        <taxon>Papaver</taxon>
    </lineage>
</organism>
<evidence type="ECO:0000313" key="3">
    <source>
        <dbReference type="Proteomes" id="UP001177140"/>
    </source>
</evidence>
<dbReference type="AlphaFoldDB" id="A0AA41VRL5"/>
<feature type="chain" id="PRO_5041284645" evidence="1">
    <location>
        <begin position="32"/>
        <end position="91"/>
    </location>
</feature>
<reference evidence="2" key="1">
    <citation type="submission" date="2022-03" db="EMBL/GenBank/DDBJ databases">
        <title>A functionally conserved STORR gene fusion in Papaver species that diverged 16.8 million years ago.</title>
        <authorList>
            <person name="Catania T."/>
        </authorList>
    </citation>
    <scope>NUCLEOTIDE SEQUENCE</scope>
    <source>
        <strain evidence="2">S-191538</strain>
    </source>
</reference>
<sequence>MAKAHQLSFSVLFLFGFLLVLFVSDLACVQGASCNVVAYKENTTCNDQSQHDCYYFCETLVATFQVERVDRIQCTSNAELGTTGCICCLWV</sequence>
<gene>
    <name evidence="2" type="ORF">MKW94_019327</name>
</gene>
<feature type="signal peptide" evidence="1">
    <location>
        <begin position="1"/>
        <end position="31"/>
    </location>
</feature>
<comment type="caution">
    <text evidence="2">The sequence shown here is derived from an EMBL/GenBank/DDBJ whole genome shotgun (WGS) entry which is preliminary data.</text>
</comment>
<keyword evidence="3" id="KW-1185">Reference proteome</keyword>
<dbReference type="Proteomes" id="UP001177140">
    <property type="component" value="Unassembled WGS sequence"/>
</dbReference>
<evidence type="ECO:0000313" key="2">
    <source>
        <dbReference type="EMBL" id="MCL7046209.1"/>
    </source>
</evidence>
<evidence type="ECO:0000256" key="1">
    <source>
        <dbReference type="SAM" id="SignalP"/>
    </source>
</evidence>
<protein>
    <submittedName>
        <fullName evidence="2">Uncharacterized protein</fullName>
    </submittedName>
</protein>
<dbReference type="EMBL" id="JAJJMA010278690">
    <property type="protein sequence ID" value="MCL7046209.1"/>
    <property type="molecule type" value="Genomic_DNA"/>
</dbReference>
<keyword evidence="1" id="KW-0732">Signal</keyword>